<feature type="region of interest" description="Disordered" evidence="1">
    <location>
        <begin position="1"/>
        <end position="43"/>
    </location>
</feature>
<keyword evidence="3" id="KW-1185">Reference proteome</keyword>
<feature type="compositionally biased region" description="Gly residues" evidence="1">
    <location>
        <begin position="82"/>
        <end position="93"/>
    </location>
</feature>
<feature type="compositionally biased region" description="Pro residues" evidence="1">
    <location>
        <begin position="1"/>
        <end position="13"/>
    </location>
</feature>
<feature type="compositionally biased region" description="Basic and acidic residues" evidence="1">
    <location>
        <begin position="110"/>
        <end position="119"/>
    </location>
</feature>
<feature type="compositionally biased region" description="Basic and acidic residues" evidence="1">
    <location>
        <begin position="293"/>
        <end position="355"/>
    </location>
</feature>
<feature type="compositionally biased region" description="Basic residues" evidence="1">
    <location>
        <begin position="148"/>
        <end position="158"/>
    </location>
</feature>
<feature type="compositionally biased region" description="Low complexity" evidence="1">
    <location>
        <begin position="21"/>
        <end position="32"/>
    </location>
</feature>
<dbReference type="OrthoDB" id="57367at2759"/>
<dbReference type="Proteomes" id="UP000266841">
    <property type="component" value="Unassembled WGS sequence"/>
</dbReference>
<gene>
    <name evidence="2" type="ORF">THAOC_13621</name>
</gene>
<proteinExistence type="predicted"/>
<evidence type="ECO:0000313" key="2">
    <source>
        <dbReference type="EMBL" id="EJK65504.1"/>
    </source>
</evidence>
<dbReference type="AlphaFoldDB" id="K0SKL6"/>
<feature type="compositionally biased region" description="Basic and acidic residues" evidence="1">
    <location>
        <begin position="247"/>
        <end position="261"/>
    </location>
</feature>
<dbReference type="EMBL" id="AGNL01015738">
    <property type="protein sequence ID" value="EJK65504.1"/>
    <property type="molecule type" value="Genomic_DNA"/>
</dbReference>
<name>K0SKL6_THAOC</name>
<feature type="compositionally biased region" description="Basic and acidic residues" evidence="1">
    <location>
        <begin position="271"/>
        <end position="280"/>
    </location>
</feature>
<feature type="compositionally biased region" description="Gly residues" evidence="1">
    <location>
        <begin position="359"/>
        <end position="368"/>
    </location>
</feature>
<feature type="region of interest" description="Disordered" evidence="1">
    <location>
        <begin position="58"/>
        <end position="368"/>
    </location>
</feature>
<feature type="compositionally biased region" description="Low complexity" evidence="1">
    <location>
        <begin position="94"/>
        <end position="105"/>
    </location>
</feature>
<evidence type="ECO:0000256" key="1">
    <source>
        <dbReference type="SAM" id="MobiDB-lite"/>
    </source>
</evidence>
<organism evidence="2 3">
    <name type="scientific">Thalassiosira oceanica</name>
    <name type="common">Marine diatom</name>
    <dbReference type="NCBI Taxonomy" id="159749"/>
    <lineage>
        <taxon>Eukaryota</taxon>
        <taxon>Sar</taxon>
        <taxon>Stramenopiles</taxon>
        <taxon>Ochrophyta</taxon>
        <taxon>Bacillariophyta</taxon>
        <taxon>Coscinodiscophyceae</taxon>
        <taxon>Thalassiosirophycidae</taxon>
        <taxon>Thalassiosirales</taxon>
        <taxon>Thalassiosiraceae</taxon>
        <taxon>Thalassiosira</taxon>
    </lineage>
</organism>
<comment type="caution">
    <text evidence="2">The sequence shown here is derived from an EMBL/GenBank/DDBJ whole genome shotgun (WGS) entry which is preliminary data.</text>
</comment>
<sequence length="368" mass="39168">MASRSNPPPPPPRATIGSFISTSTPPSMSGSSLNDIDGDDTLVSDNDSILAMARRLDDASVISDPSIIEGTRPTPDLSAPLGGRGEGRGGGTGRTASPRGTVREGPGPGQHRERERGGERQQQQRRQLELELVGRVVREGSQEGTAARRTRPAKRQGRRREEGRGDQAGEAGEPRRGRRRLRPARRGVQRGVLEEGQRRRVRQSPGEGTGHARSDGGGQAGRVEAGEGTEEAEAPDRGHTPGGPRAGRRDLRGRRGGEGGEGRGAAVRRLVGGEDRREPAHVLPQLDGGVLLPDRRVRSASHEGVRGIRHVRDAGERPGGTDKLPRGDAVRLEAADVHAERERGVRDQGERELSVRADGPGGAGQGDR</sequence>
<feature type="compositionally biased region" description="Basic and acidic residues" evidence="1">
    <location>
        <begin position="159"/>
        <end position="175"/>
    </location>
</feature>
<dbReference type="eggNOG" id="ENOG502T93R">
    <property type="taxonomic scope" value="Eukaryota"/>
</dbReference>
<feature type="compositionally biased region" description="Low complexity" evidence="1">
    <location>
        <begin position="120"/>
        <end position="135"/>
    </location>
</feature>
<reference evidence="2 3" key="1">
    <citation type="journal article" date="2012" name="Genome Biol.">
        <title>Genome and low-iron response of an oceanic diatom adapted to chronic iron limitation.</title>
        <authorList>
            <person name="Lommer M."/>
            <person name="Specht M."/>
            <person name="Roy A.S."/>
            <person name="Kraemer L."/>
            <person name="Andreson R."/>
            <person name="Gutowska M.A."/>
            <person name="Wolf J."/>
            <person name="Bergner S.V."/>
            <person name="Schilhabel M.B."/>
            <person name="Klostermeier U.C."/>
            <person name="Beiko R.G."/>
            <person name="Rosenstiel P."/>
            <person name="Hippler M."/>
            <person name="Laroche J."/>
        </authorList>
    </citation>
    <scope>NUCLEOTIDE SEQUENCE [LARGE SCALE GENOMIC DNA]</scope>
    <source>
        <strain evidence="2 3">CCMP1005</strain>
    </source>
</reference>
<evidence type="ECO:0000313" key="3">
    <source>
        <dbReference type="Proteomes" id="UP000266841"/>
    </source>
</evidence>
<feature type="compositionally biased region" description="Basic residues" evidence="1">
    <location>
        <begin position="176"/>
        <end position="188"/>
    </location>
</feature>
<protein>
    <submittedName>
        <fullName evidence="2">Uncharacterized protein</fullName>
    </submittedName>
</protein>
<accession>K0SKL6</accession>